<dbReference type="Pfam" id="PF00560">
    <property type="entry name" value="LRR_1"/>
    <property type="match status" value="3"/>
</dbReference>
<evidence type="ECO:0000256" key="4">
    <source>
        <dbReference type="ARBA" id="ARBA00022989"/>
    </source>
</evidence>
<evidence type="ECO:0000256" key="6">
    <source>
        <dbReference type="ARBA" id="ARBA00023170"/>
    </source>
</evidence>
<keyword evidence="2" id="KW-0812">Transmembrane</keyword>
<gene>
    <name evidence="8" type="ORF">FNV43_RR27326</name>
</gene>
<dbReference type="InterPro" id="IPR001611">
    <property type="entry name" value="Leu-rich_rpt"/>
</dbReference>
<dbReference type="PANTHER" id="PTHR48061">
    <property type="entry name" value="LEUCINE-RICH REPEAT RECEPTOR PROTEIN KINASE EMS1-LIKE-RELATED"/>
    <property type="match status" value="1"/>
</dbReference>
<dbReference type="EMBL" id="VOIH02000012">
    <property type="protein sequence ID" value="KAF3432586.1"/>
    <property type="molecule type" value="Genomic_DNA"/>
</dbReference>
<comment type="subcellular location">
    <subcellularLocation>
        <location evidence="1">Membrane</location>
        <topology evidence="1">Single-pass type I membrane protein</topology>
    </subcellularLocation>
</comment>
<keyword evidence="9" id="KW-1185">Reference proteome</keyword>
<name>A0A8K0DPR7_9ROSA</name>
<evidence type="ECO:0000313" key="8">
    <source>
        <dbReference type="EMBL" id="KAF3432586.1"/>
    </source>
</evidence>
<dbReference type="Proteomes" id="UP000796880">
    <property type="component" value="Unassembled WGS sequence"/>
</dbReference>
<evidence type="ECO:0000313" key="9">
    <source>
        <dbReference type="Proteomes" id="UP000796880"/>
    </source>
</evidence>
<dbReference type="Gene3D" id="3.80.10.10">
    <property type="entry name" value="Ribonuclease Inhibitor"/>
    <property type="match status" value="1"/>
</dbReference>
<keyword evidence="4" id="KW-1133">Transmembrane helix</keyword>
<dbReference type="InterPro" id="IPR032675">
    <property type="entry name" value="LRR_dom_sf"/>
</dbReference>
<sequence length="213" mass="23804">MIPHCLGNSSTFLSVLSLGNNSFHGVIPQICSNSGSLSSLRLIDLSHNKFQGQLPRSWFDCMMLEGIVVSNNQLVDTFLSWLRSLSELNLLVLHHNGFYGVIDKPKMDVDQLAKLQVIDLSSNNFIGVFPSHYITSWNAMKSIESNGLKYMSAEWNFSLSKNYNISVSTFIDPSPYVSNDSERQCALFGNDILNSCSSLEHFGYHNVHCTLSV</sequence>
<organism evidence="8 9">
    <name type="scientific">Rhamnella rubrinervis</name>
    <dbReference type="NCBI Taxonomy" id="2594499"/>
    <lineage>
        <taxon>Eukaryota</taxon>
        <taxon>Viridiplantae</taxon>
        <taxon>Streptophyta</taxon>
        <taxon>Embryophyta</taxon>
        <taxon>Tracheophyta</taxon>
        <taxon>Spermatophyta</taxon>
        <taxon>Magnoliopsida</taxon>
        <taxon>eudicotyledons</taxon>
        <taxon>Gunneridae</taxon>
        <taxon>Pentapetalae</taxon>
        <taxon>rosids</taxon>
        <taxon>fabids</taxon>
        <taxon>Rosales</taxon>
        <taxon>Rhamnaceae</taxon>
        <taxon>rhamnoid group</taxon>
        <taxon>Rhamneae</taxon>
        <taxon>Rhamnella</taxon>
    </lineage>
</organism>
<dbReference type="PANTHER" id="PTHR48061:SF12">
    <property type="entry name" value="DISEASE RESISTANCE LIKE PROTEIN"/>
    <property type="match status" value="1"/>
</dbReference>
<dbReference type="OrthoDB" id="1911164at2759"/>
<keyword evidence="6" id="KW-0675">Receptor</keyword>
<keyword evidence="7" id="KW-0325">Glycoprotein</keyword>
<keyword evidence="3" id="KW-0732">Signal</keyword>
<dbReference type="InterPro" id="IPR046956">
    <property type="entry name" value="RLP23-like"/>
</dbReference>
<reference evidence="8" key="1">
    <citation type="submission" date="2020-03" db="EMBL/GenBank/DDBJ databases">
        <title>A high-quality chromosome-level genome assembly of a woody plant with both climbing and erect habits, Rhamnella rubrinervis.</title>
        <authorList>
            <person name="Lu Z."/>
            <person name="Yang Y."/>
            <person name="Zhu X."/>
            <person name="Sun Y."/>
        </authorList>
    </citation>
    <scope>NUCLEOTIDE SEQUENCE</scope>
    <source>
        <strain evidence="8">BYM</strain>
        <tissue evidence="8">Leaf</tissue>
    </source>
</reference>
<evidence type="ECO:0000256" key="2">
    <source>
        <dbReference type="ARBA" id="ARBA00022692"/>
    </source>
</evidence>
<dbReference type="SUPFAM" id="SSF52058">
    <property type="entry name" value="L domain-like"/>
    <property type="match status" value="1"/>
</dbReference>
<comment type="caution">
    <text evidence="8">The sequence shown here is derived from an EMBL/GenBank/DDBJ whole genome shotgun (WGS) entry which is preliminary data.</text>
</comment>
<evidence type="ECO:0000256" key="7">
    <source>
        <dbReference type="ARBA" id="ARBA00023180"/>
    </source>
</evidence>
<evidence type="ECO:0000256" key="3">
    <source>
        <dbReference type="ARBA" id="ARBA00022729"/>
    </source>
</evidence>
<protein>
    <submittedName>
        <fullName evidence="8">Uncharacterized protein</fullName>
    </submittedName>
</protein>
<evidence type="ECO:0000256" key="1">
    <source>
        <dbReference type="ARBA" id="ARBA00004479"/>
    </source>
</evidence>
<proteinExistence type="predicted"/>
<accession>A0A8K0DPR7</accession>
<dbReference type="GO" id="GO:0016020">
    <property type="term" value="C:membrane"/>
    <property type="evidence" value="ECO:0007669"/>
    <property type="project" value="UniProtKB-SubCell"/>
</dbReference>
<evidence type="ECO:0000256" key="5">
    <source>
        <dbReference type="ARBA" id="ARBA00023136"/>
    </source>
</evidence>
<dbReference type="AlphaFoldDB" id="A0A8K0DPR7"/>
<keyword evidence="5" id="KW-0472">Membrane</keyword>